<dbReference type="EMBL" id="KZ825480">
    <property type="protein sequence ID" value="PYI33817.1"/>
    <property type="molecule type" value="Genomic_DNA"/>
</dbReference>
<dbReference type="CDD" id="cd02440">
    <property type="entry name" value="AdoMet_MTases"/>
    <property type="match status" value="1"/>
</dbReference>
<comment type="similarity">
    <text evidence="1">Belongs to the CFA/CMAS family.</text>
</comment>
<dbReference type="Pfam" id="PF02353">
    <property type="entry name" value="CMAS"/>
    <property type="match status" value="1"/>
</dbReference>
<dbReference type="GO" id="GO:0008610">
    <property type="term" value="P:lipid biosynthetic process"/>
    <property type="evidence" value="ECO:0007669"/>
    <property type="project" value="InterPro"/>
</dbReference>
<keyword evidence="5" id="KW-0443">Lipid metabolism</keyword>
<dbReference type="AlphaFoldDB" id="A0A2V5J7D1"/>
<name>A0A2V5J7D1_9EURO</name>
<dbReference type="GO" id="GO:0032259">
    <property type="term" value="P:methylation"/>
    <property type="evidence" value="ECO:0007669"/>
    <property type="project" value="UniProtKB-KW"/>
</dbReference>
<dbReference type="Proteomes" id="UP000248817">
    <property type="component" value="Unassembled WGS sequence"/>
</dbReference>
<sequence length="455" mass="51144">MDLGRVLGSTGKQLLDRAQTTLISLGTAAVPVSLVRTLVLSILSNIKVGILEIYSHDGEKWRCGQGNGGHKGIIHVQSDTFWFRVLVSADLGFADSFMLEEFSTPDLMALMELFIENEQHLSNLSTTPYRAVSAISDVLFRTVDTGTLKNASLNMAAAYDLSNGMFEAFLSPDMSYSCPIWLPRSHPQHADDNLEAAQMRKLDQLLANVHAQPTDHLLEFGTGWGSMAIRAATTIGCRVTTCTLSEMQYQRAQKRVRALGLEEKVTVLLCDYRLLPVPEVPYDKIVAVEMMEAMGDHELQTFWETVDKFLKPDGGIVSIQSSIMPESRYENMFPKGEGFIRRYIFPGGHCPSVTRLLEAVQNSNARLDLDSVQQYGAHYVRCLNEWSRKFQHNFRGIIAPLMREKYHLSENDVDVFYRKYIYYFAYAAAAFDTKVLHLSHVTFSRPGNSAMLAEV</sequence>
<accession>A0A2V5J7D1</accession>
<dbReference type="PANTHER" id="PTHR43667:SF2">
    <property type="entry name" value="FATTY ACID C-METHYL TRANSFERASE"/>
    <property type="match status" value="1"/>
</dbReference>
<protein>
    <submittedName>
        <fullName evidence="6">Cyclopropane-fatty-acyl-phospholipid synthase</fullName>
    </submittedName>
</protein>
<evidence type="ECO:0000256" key="5">
    <source>
        <dbReference type="ARBA" id="ARBA00023098"/>
    </source>
</evidence>
<keyword evidence="3" id="KW-0808">Transferase</keyword>
<evidence type="ECO:0000256" key="1">
    <source>
        <dbReference type="ARBA" id="ARBA00010815"/>
    </source>
</evidence>
<gene>
    <name evidence="6" type="ORF">BP00DRAFT_366046</name>
</gene>
<evidence type="ECO:0000313" key="7">
    <source>
        <dbReference type="Proteomes" id="UP000248817"/>
    </source>
</evidence>
<dbReference type="InterPro" id="IPR029063">
    <property type="entry name" value="SAM-dependent_MTases_sf"/>
</dbReference>
<dbReference type="PIRSF" id="PIRSF003085">
    <property type="entry name" value="CMAS"/>
    <property type="match status" value="1"/>
</dbReference>
<keyword evidence="7" id="KW-1185">Reference proteome</keyword>
<proteinExistence type="inferred from homology"/>
<dbReference type="GO" id="GO:0008168">
    <property type="term" value="F:methyltransferase activity"/>
    <property type="evidence" value="ECO:0007669"/>
    <property type="project" value="UniProtKB-KW"/>
</dbReference>
<reference evidence="6 7" key="1">
    <citation type="submission" date="2018-02" db="EMBL/GenBank/DDBJ databases">
        <title>The genomes of Aspergillus section Nigri reveals drivers in fungal speciation.</title>
        <authorList>
            <consortium name="DOE Joint Genome Institute"/>
            <person name="Vesth T.C."/>
            <person name="Nybo J."/>
            <person name="Theobald S."/>
            <person name="Brandl J."/>
            <person name="Frisvad J.C."/>
            <person name="Nielsen K.F."/>
            <person name="Lyhne E.K."/>
            <person name="Kogle M.E."/>
            <person name="Kuo A."/>
            <person name="Riley R."/>
            <person name="Clum A."/>
            <person name="Nolan M."/>
            <person name="Lipzen A."/>
            <person name="Salamov A."/>
            <person name="Henrissat B."/>
            <person name="Wiebenga A."/>
            <person name="De vries R.P."/>
            <person name="Grigoriev I.V."/>
            <person name="Mortensen U.H."/>
            <person name="Andersen M.R."/>
            <person name="Baker S.E."/>
        </authorList>
    </citation>
    <scope>NUCLEOTIDE SEQUENCE [LARGE SCALE GENOMIC DNA]</scope>
    <source>
        <strain evidence="6 7">CBS 114.80</strain>
    </source>
</reference>
<organism evidence="6 7">
    <name type="scientific">Aspergillus indologenus CBS 114.80</name>
    <dbReference type="NCBI Taxonomy" id="1450541"/>
    <lineage>
        <taxon>Eukaryota</taxon>
        <taxon>Fungi</taxon>
        <taxon>Dikarya</taxon>
        <taxon>Ascomycota</taxon>
        <taxon>Pezizomycotina</taxon>
        <taxon>Eurotiomycetes</taxon>
        <taxon>Eurotiomycetidae</taxon>
        <taxon>Eurotiales</taxon>
        <taxon>Aspergillaceae</taxon>
        <taxon>Aspergillus</taxon>
        <taxon>Aspergillus subgen. Circumdati</taxon>
    </lineage>
</organism>
<dbReference type="InterPro" id="IPR003333">
    <property type="entry name" value="CMAS"/>
</dbReference>
<dbReference type="PANTHER" id="PTHR43667">
    <property type="entry name" value="CYCLOPROPANE-FATTY-ACYL-PHOSPHOLIPID SYNTHASE"/>
    <property type="match status" value="1"/>
</dbReference>
<dbReference type="InterPro" id="IPR050723">
    <property type="entry name" value="CFA/CMAS"/>
</dbReference>
<evidence type="ECO:0000313" key="6">
    <source>
        <dbReference type="EMBL" id="PYI33817.1"/>
    </source>
</evidence>
<evidence type="ECO:0000256" key="3">
    <source>
        <dbReference type="ARBA" id="ARBA00022679"/>
    </source>
</evidence>
<keyword evidence="2" id="KW-0489">Methyltransferase</keyword>
<dbReference type="Gene3D" id="3.40.50.150">
    <property type="entry name" value="Vaccinia Virus protein VP39"/>
    <property type="match status" value="1"/>
</dbReference>
<dbReference type="SUPFAM" id="SSF53335">
    <property type="entry name" value="S-adenosyl-L-methionine-dependent methyltransferases"/>
    <property type="match status" value="1"/>
</dbReference>
<evidence type="ECO:0000256" key="2">
    <source>
        <dbReference type="ARBA" id="ARBA00022603"/>
    </source>
</evidence>
<evidence type="ECO:0000256" key="4">
    <source>
        <dbReference type="ARBA" id="ARBA00022691"/>
    </source>
</evidence>
<keyword evidence="4" id="KW-0949">S-adenosyl-L-methionine</keyword>